<gene>
    <name evidence="3" type="ORF">AVDCRST_MAG58-4041</name>
</gene>
<sequence>MRTELQYGRGDLTVEIPSSDVTVLRTKHEKRLSDEAAAFREAVRHPIGSAPLKELVDAKDRVAVVIPDITRPLPSDRLLPWLFEELSHVPTENVTIVNGTGSHRPNTEEELVAMVGREVASNYRVVNHNAHDPNTLAFAGRSLEGRDVYMNREYVEADRRIVLGFIEPHFMAGFSGGYKGVFPAVADVDSIMHYHRASVIGHARSTWGVLEDNPTQSQIRENGSLLPVDFLVNVTINRNREITGYFCGDVLAAHERGCEANKASVMVACEREYPIVVTTNGGYPLDQNLYQAVKGMSAAYQIVSEGGLIVAASRCNDGFPNHGNFRTMLLEHSSPQEMLETIYSPGFSMFDQWQVQLFALILQRARVGLYSEIPADDVRSVHLQSTADIAVAISEELERIGEDAPVAVLPEGPMTVPYLEHAPIRA</sequence>
<dbReference type="InterPro" id="IPR047926">
    <property type="entry name" value="Ni_dep_LarA"/>
</dbReference>
<dbReference type="InterPro" id="IPR048068">
    <property type="entry name" value="LarA-like"/>
</dbReference>
<name>A0A6J4RH83_9ACTN</name>
<protein>
    <submittedName>
        <fullName evidence="3">Uncharacterized protein</fullName>
    </submittedName>
</protein>
<dbReference type="Pfam" id="PF09861">
    <property type="entry name" value="Lar_N"/>
    <property type="match status" value="1"/>
</dbReference>
<dbReference type="Pfam" id="PF21113">
    <property type="entry name" value="LarA_C"/>
    <property type="match status" value="1"/>
</dbReference>
<dbReference type="EMBL" id="CADCVF010000084">
    <property type="protein sequence ID" value="CAA9472652.1"/>
    <property type="molecule type" value="Genomic_DNA"/>
</dbReference>
<proteinExistence type="predicted"/>
<dbReference type="AlphaFoldDB" id="A0A6J4RH83"/>
<feature type="domain" description="Lactate racemase C-terminal" evidence="2">
    <location>
        <begin position="274"/>
        <end position="412"/>
    </location>
</feature>
<dbReference type="PANTHER" id="PTHR33171:SF17">
    <property type="entry name" value="LARA-LIKE N-TERMINAL DOMAIN-CONTAINING PROTEIN"/>
    <property type="match status" value="1"/>
</dbReference>
<feature type="domain" description="LarA-like N-terminal" evidence="1">
    <location>
        <begin position="7"/>
        <end position="208"/>
    </location>
</feature>
<dbReference type="Gene3D" id="3.40.50.11440">
    <property type="match status" value="1"/>
</dbReference>
<dbReference type="InterPro" id="IPR043166">
    <property type="entry name" value="LarA-like_C"/>
</dbReference>
<evidence type="ECO:0000313" key="3">
    <source>
        <dbReference type="EMBL" id="CAA9472652.1"/>
    </source>
</evidence>
<reference evidence="3" key="1">
    <citation type="submission" date="2020-02" db="EMBL/GenBank/DDBJ databases">
        <authorList>
            <person name="Meier V. D."/>
        </authorList>
    </citation>
    <scope>NUCLEOTIDE SEQUENCE</scope>
    <source>
        <strain evidence="3">AVDCRST_MAG58</strain>
    </source>
</reference>
<dbReference type="NCBIfam" id="NF033504">
    <property type="entry name" value="Ni_dep_LarA"/>
    <property type="match status" value="1"/>
</dbReference>
<evidence type="ECO:0000259" key="2">
    <source>
        <dbReference type="Pfam" id="PF21113"/>
    </source>
</evidence>
<dbReference type="PANTHER" id="PTHR33171">
    <property type="entry name" value="LAR_N DOMAIN-CONTAINING PROTEIN"/>
    <property type="match status" value="1"/>
</dbReference>
<dbReference type="InterPro" id="IPR048520">
    <property type="entry name" value="LarA_C"/>
</dbReference>
<dbReference type="Gene3D" id="3.90.226.30">
    <property type="match status" value="1"/>
</dbReference>
<dbReference type="InterPro" id="IPR018657">
    <property type="entry name" value="LarA-like_N"/>
</dbReference>
<accession>A0A6J4RH83</accession>
<evidence type="ECO:0000259" key="1">
    <source>
        <dbReference type="Pfam" id="PF09861"/>
    </source>
</evidence>
<dbReference type="GO" id="GO:0050043">
    <property type="term" value="F:lactate racemase activity"/>
    <property type="evidence" value="ECO:0007669"/>
    <property type="project" value="InterPro"/>
</dbReference>
<organism evidence="3">
    <name type="scientific">uncultured Rubrobacteraceae bacterium</name>
    <dbReference type="NCBI Taxonomy" id="349277"/>
    <lineage>
        <taxon>Bacteria</taxon>
        <taxon>Bacillati</taxon>
        <taxon>Actinomycetota</taxon>
        <taxon>Rubrobacteria</taxon>
        <taxon>Rubrobacterales</taxon>
        <taxon>Rubrobacteraceae</taxon>
        <taxon>environmental samples</taxon>
    </lineage>
</organism>